<protein>
    <submittedName>
        <fullName evidence="1">Uncharacterized protein</fullName>
    </submittedName>
</protein>
<accession>A0A8J6XFV6</accession>
<dbReference type="RefSeq" id="WP_190835016.1">
    <property type="nucleotide sequence ID" value="NZ_CAWPPI010000086.1"/>
</dbReference>
<evidence type="ECO:0000313" key="2">
    <source>
        <dbReference type="Proteomes" id="UP000629098"/>
    </source>
</evidence>
<evidence type="ECO:0000313" key="1">
    <source>
        <dbReference type="EMBL" id="MBD2775955.1"/>
    </source>
</evidence>
<comment type="caution">
    <text evidence="1">The sequence shown here is derived from an EMBL/GenBank/DDBJ whole genome shotgun (WGS) entry which is preliminary data.</text>
</comment>
<gene>
    <name evidence="1" type="ORF">ICL16_28830</name>
</gene>
<dbReference type="Proteomes" id="UP000629098">
    <property type="component" value="Unassembled WGS sequence"/>
</dbReference>
<proteinExistence type="predicted"/>
<reference evidence="1" key="1">
    <citation type="submission" date="2020-09" db="EMBL/GenBank/DDBJ databases">
        <title>Iningainema tapete sp. nov. (Scytonemataceae, Cyanobacteria) from greenhouses in central Florida (USA) produces two types of nodularin with biosynthetic potential for microcystin-LR and anabaenopeptins.</title>
        <authorList>
            <person name="Berthold D.E."/>
            <person name="Lefler F.W."/>
            <person name="Huang I.-S."/>
            <person name="Abdulla H."/>
            <person name="Zimba P.V."/>
            <person name="Laughinghouse H.D. IV."/>
        </authorList>
    </citation>
    <scope>NUCLEOTIDE SEQUENCE</scope>
    <source>
        <strain evidence="1">BLCCT55</strain>
    </source>
</reference>
<keyword evidence="2" id="KW-1185">Reference proteome</keyword>
<organism evidence="1 2">
    <name type="scientific">Iningainema tapete BLCC-T55</name>
    <dbReference type="NCBI Taxonomy" id="2748662"/>
    <lineage>
        <taxon>Bacteria</taxon>
        <taxon>Bacillati</taxon>
        <taxon>Cyanobacteriota</taxon>
        <taxon>Cyanophyceae</taxon>
        <taxon>Nostocales</taxon>
        <taxon>Scytonemataceae</taxon>
        <taxon>Iningainema tapete</taxon>
    </lineage>
</organism>
<sequence length="119" mass="14317">MGSFSDLLPEIKKRPTLYLSRYSIFDFQSFYYGYDLARNQLGLPKDEKNQEFEEFLSWVRSRYNIQTTQSWASLILFHSVDERDALDRLFDLWENFQNREKSQSSIESDFNYNGQKVEV</sequence>
<dbReference type="EMBL" id="JACXAE010000086">
    <property type="protein sequence ID" value="MBD2775955.1"/>
    <property type="molecule type" value="Genomic_DNA"/>
</dbReference>
<dbReference type="AlphaFoldDB" id="A0A8J6XFV6"/>
<name>A0A8J6XFV6_9CYAN</name>